<comment type="caution">
    <text evidence="8">The sequence shown here is derived from an EMBL/GenBank/DDBJ whole genome shotgun (WGS) entry which is preliminary data.</text>
</comment>
<dbReference type="InterPro" id="IPR023845">
    <property type="entry name" value="DUF3817_TM"/>
</dbReference>
<dbReference type="EMBL" id="BAABFX010000010">
    <property type="protein sequence ID" value="GAA4389757.1"/>
    <property type="molecule type" value="Genomic_DNA"/>
</dbReference>
<dbReference type="PANTHER" id="PTHR40077:SF1">
    <property type="entry name" value="MEMBRANE PROTEIN"/>
    <property type="match status" value="1"/>
</dbReference>
<evidence type="ECO:0000256" key="4">
    <source>
        <dbReference type="ARBA" id="ARBA00022989"/>
    </source>
</evidence>
<name>A0ABP8JEW3_9MICO</name>
<evidence type="ECO:0000256" key="3">
    <source>
        <dbReference type="ARBA" id="ARBA00022692"/>
    </source>
</evidence>
<dbReference type="Pfam" id="PF12823">
    <property type="entry name" value="DUF3817"/>
    <property type="match status" value="1"/>
</dbReference>
<dbReference type="RefSeq" id="WP_159901568.1">
    <property type="nucleotide sequence ID" value="NZ_BAABFX010000010.1"/>
</dbReference>
<evidence type="ECO:0000256" key="1">
    <source>
        <dbReference type="ARBA" id="ARBA00004651"/>
    </source>
</evidence>
<keyword evidence="3 6" id="KW-0812">Transmembrane</keyword>
<keyword evidence="9" id="KW-1185">Reference proteome</keyword>
<evidence type="ECO:0000256" key="5">
    <source>
        <dbReference type="ARBA" id="ARBA00023136"/>
    </source>
</evidence>
<keyword evidence="4 6" id="KW-1133">Transmembrane helix</keyword>
<proteinExistence type="predicted"/>
<evidence type="ECO:0000313" key="9">
    <source>
        <dbReference type="Proteomes" id="UP001500390"/>
    </source>
</evidence>
<feature type="transmembrane region" description="Helical" evidence="6">
    <location>
        <begin position="39"/>
        <end position="61"/>
    </location>
</feature>
<keyword evidence="5 6" id="KW-0472">Membrane</keyword>
<keyword evidence="2" id="KW-1003">Cell membrane</keyword>
<feature type="domain" description="DUF3817" evidence="7">
    <location>
        <begin position="6"/>
        <end position="92"/>
    </location>
</feature>
<evidence type="ECO:0000313" key="8">
    <source>
        <dbReference type="EMBL" id="GAA4389757.1"/>
    </source>
</evidence>
<organism evidence="8 9">
    <name type="scientific">Ornithinibacter aureus</name>
    <dbReference type="NCBI Taxonomy" id="622664"/>
    <lineage>
        <taxon>Bacteria</taxon>
        <taxon>Bacillati</taxon>
        <taxon>Actinomycetota</taxon>
        <taxon>Actinomycetes</taxon>
        <taxon>Micrococcales</taxon>
        <taxon>Intrasporangiaceae</taxon>
        <taxon>Ornithinibacter</taxon>
    </lineage>
</organism>
<evidence type="ECO:0000259" key="7">
    <source>
        <dbReference type="Pfam" id="PF12823"/>
    </source>
</evidence>
<feature type="transmembrane region" description="Helical" evidence="6">
    <location>
        <begin position="125"/>
        <end position="145"/>
    </location>
</feature>
<evidence type="ECO:0000256" key="2">
    <source>
        <dbReference type="ARBA" id="ARBA00022475"/>
    </source>
</evidence>
<protein>
    <recommendedName>
        <fullName evidence="7">DUF3817 domain-containing protein</fullName>
    </recommendedName>
</protein>
<dbReference type="PANTHER" id="PTHR40077">
    <property type="entry name" value="MEMBRANE PROTEIN-RELATED"/>
    <property type="match status" value="1"/>
</dbReference>
<dbReference type="NCBIfam" id="TIGR03954">
    <property type="entry name" value="integ_memb_HG"/>
    <property type="match status" value="1"/>
</dbReference>
<feature type="transmembrane region" description="Helical" evidence="6">
    <location>
        <begin position="6"/>
        <end position="27"/>
    </location>
</feature>
<accession>A0ABP8JEW3</accession>
<evidence type="ECO:0000256" key="6">
    <source>
        <dbReference type="SAM" id="Phobius"/>
    </source>
</evidence>
<reference evidence="9" key="1">
    <citation type="journal article" date="2019" name="Int. J. Syst. Evol. Microbiol.">
        <title>The Global Catalogue of Microorganisms (GCM) 10K type strain sequencing project: providing services to taxonomists for standard genome sequencing and annotation.</title>
        <authorList>
            <consortium name="The Broad Institute Genomics Platform"/>
            <consortium name="The Broad Institute Genome Sequencing Center for Infectious Disease"/>
            <person name="Wu L."/>
            <person name="Ma J."/>
        </authorList>
    </citation>
    <scope>NUCLEOTIDE SEQUENCE [LARGE SCALE GENOMIC DNA]</scope>
    <source>
        <strain evidence="9">JCM 17738</strain>
    </source>
</reference>
<sequence length="155" mass="16516">MTPRTLFTWLARAEVVTWTLLLIGMALKYVTRTTDLGVSVFGLVHGVVFLAFVLVTVVLWVDQRWPLREVVLVLACGIPPFATLYAERRVERLQLAPSRWRLRAGGDEAASVPERAVAAALARPVAAALVGALAVGAATLVLLLIGPPPVPGSGA</sequence>
<gene>
    <name evidence="8" type="ORF">GCM10023153_06310</name>
</gene>
<dbReference type="Proteomes" id="UP001500390">
    <property type="component" value="Unassembled WGS sequence"/>
</dbReference>
<comment type="subcellular location">
    <subcellularLocation>
        <location evidence="1">Cell membrane</location>
        <topology evidence="1">Multi-pass membrane protein</topology>
    </subcellularLocation>
</comment>